<dbReference type="RefSeq" id="WP_154175317.1">
    <property type="nucleotide sequence ID" value="NZ_WJXZ01000006.1"/>
</dbReference>
<dbReference type="EMBL" id="WJXZ01000006">
    <property type="protein sequence ID" value="MRS61928.1"/>
    <property type="molecule type" value="Genomic_DNA"/>
</dbReference>
<comment type="caution">
    <text evidence="5">The sequence shown here is derived from an EMBL/GenBank/DDBJ whole genome shotgun (WGS) entry which is preliminary data.</text>
</comment>
<dbReference type="InterPro" id="IPR036097">
    <property type="entry name" value="HisK_dim/P_sf"/>
</dbReference>
<dbReference type="InterPro" id="IPR001789">
    <property type="entry name" value="Sig_transdc_resp-reg_receiver"/>
</dbReference>
<dbReference type="GO" id="GO:0000155">
    <property type="term" value="F:phosphorelay sensor kinase activity"/>
    <property type="evidence" value="ECO:0007669"/>
    <property type="project" value="InterPro"/>
</dbReference>
<dbReference type="OrthoDB" id="9127033at2"/>
<dbReference type="Gene3D" id="3.40.50.2300">
    <property type="match status" value="1"/>
</dbReference>
<feature type="transmembrane region" description="Helical" evidence="3">
    <location>
        <begin position="16"/>
        <end position="36"/>
    </location>
</feature>
<dbReference type="Gene3D" id="1.10.287.130">
    <property type="match status" value="1"/>
</dbReference>
<keyword evidence="6" id="KW-1185">Reference proteome</keyword>
<dbReference type="Proteomes" id="UP000441754">
    <property type="component" value="Unassembled WGS sequence"/>
</dbReference>
<proteinExistence type="predicted"/>
<dbReference type="AlphaFoldDB" id="A0A7K0EKD9"/>
<keyword evidence="3" id="KW-1133">Transmembrane helix</keyword>
<evidence type="ECO:0000313" key="5">
    <source>
        <dbReference type="EMBL" id="MRS61928.1"/>
    </source>
</evidence>
<evidence type="ECO:0000259" key="4">
    <source>
        <dbReference type="PROSITE" id="PS50110"/>
    </source>
</evidence>
<organism evidence="5 6">
    <name type="scientific">Larkinella terrae</name>
    <dbReference type="NCBI Taxonomy" id="2025311"/>
    <lineage>
        <taxon>Bacteria</taxon>
        <taxon>Pseudomonadati</taxon>
        <taxon>Bacteroidota</taxon>
        <taxon>Cytophagia</taxon>
        <taxon>Cytophagales</taxon>
        <taxon>Spirosomataceae</taxon>
        <taxon>Larkinella</taxon>
    </lineage>
</organism>
<sequence length="292" mass="33908">MTDRLTDPFSSQAMEWLTNFTFGVLLVGILFGFLWYGQKWIQARKRVRLKNRQTKQQSTQDLKVSLVENLAMEFRTTLTLILLPIQHMLMETQETKNRHRLTTIEKNAYRLLNLFNQQMDSVILDDRFLKKSDFPKKPPGDWAPTHAEKTDPLQNVQPLILLIENNPELADSIASGFTGKYTVLQVTNGLEGWEQATGLIPDLVIGDIETPGMDGFTLCRKLKEDQRTQHIPVVLLTTTSSTENRIKGLALGADDYFTQPYNFTEFQLRIQNLMEHQRRLRQWMQATFFRPF</sequence>
<dbReference type="SUPFAM" id="SSF47384">
    <property type="entry name" value="Homodimeric domain of signal transducing histidine kinase"/>
    <property type="match status" value="1"/>
</dbReference>
<evidence type="ECO:0000256" key="2">
    <source>
        <dbReference type="PROSITE-ProRule" id="PRU00169"/>
    </source>
</evidence>
<gene>
    <name evidence="5" type="ORF">GJJ30_11570</name>
</gene>
<protein>
    <submittedName>
        <fullName evidence="5">Response regulator</fullName>
    </submittedName>
</protein>
<keyword evidence="3" id="KW-0472">Membrane</keyword>
<accession>A0A7K0EKD9</accession>
<evidence type="ECO:0000256" key="1">
    <source>
        <dbReference type="ARBA" id="ARBA00022553"/>
    </source>
</evidence>
<feature type="modified residue" description="4-aspartylphosphate" evidence="2">
    <location>
        <position position="207"/>
    </location>
</feature>
<evidence type="ECO:0000313" key="6">
    <source>
        <dbReference type="Proteomes" id="UP000441754"/>
    </source>
</evidence>
<name>A0A7K0EKD9_9BACT</name>
<keyword evidence="1 2" id="KW-0597">Phosphoprotein</keyword>
<reference evidence="5 6" key="1">
    <citation type="journal article" date="2018" name="Antonie Van Leeuwenhoek">
        <title>Larkinella terrae sp. nov., isolated from soil on Jeju Island, South Korea.</title>
        <authorList>
            <person name="Ten L.N."/>
            <person name="Jeon J."/>
            <person name="Park S.J."/>
            <person name="Park S."/>
            <person name="Lee S.Y."/>
            <person name="Kim M.K."/>
            <person name="Jung H.Y."/>
        </authorList>
    </citation>
    <scope>NUCLEOTIDE SEQUENCE [LARGE SCALE GENOMIC DNA]</scope>
    <source>
        <strain evidence="5 6">KCTC 52001</strain>
    </source>
</reference>
<evidence type="ECO:0000256" key="3">
    <source>
        <dbReference type="SAM" id="Phobius"/>
    </source>
</evidence>
<dbReference type="PROSITE" id="PS50110">
    <property type="entry name" value="RESPONSE_REGULATORY"/>
    <property type="match status" value="1"/>
</dbReference>
<dbReference type="InterPro" id="IPR011006">
    <property type="entry name" value="CheY-like_superfamily"/>
</dbReference>
<dbReference type="SMART" id="SM00448">
    <property type="entry name" value="REC"/>
    <property type="match status" value="1"/>
</dbReference>
<dbReference type="Pfam" id="PF00072">
    <property type="entry name" value="Response_reg"/>
    <property type="match status" value="1"/>
</dbReference>
<dbReference type="PANTHER" id="PTHR43547:SF2">
    <property type="entry name" value="HYBRID SIGNAL TRANSDUCTION HISTIDINE KINASE C"/>
    <property type="match status" value="1"/>
</dbReference>
<dbReference type="PANTHER" id="PTHR43547">
    <property type="entry name" value="TWO-COMPONENT HISTIDINE KINASE"/>
    <property type="match status" value="1"/>
</dbReference>
<dbReference type="SUPFAM" id="SSF52172">
    <property type="entry name" value="CheY-like"/>
    <property type="match status" value="1"/>
</dbReference>
<keyword evidence="3" id="KW-0812">Transmembrane</keyword>
<feature type="domain" description="Response regulatory" evidence="4">
    <location>
        <begin position="159"/>
        <end position="274"/>
    </location>
</feature>